<dbReference type="PANTHER" id="PTHR43352:SF1">
    <property type="entry name" value="ANTHRANILATE--COA LIGASE"/>
    <property type="match status" value="1"/>
</dbReference>
<reference evidence="5" key="1">
    <citation type="submission" date="2020-02" db="EMBL/GenBank/DDBJ databases">
        <title>Streptomyces sp. ASO4wet.</title>
        <authorList>
            <person name="Risdian C."/>
            <person name="Landwehr W."/>
            <person name="Schupp P."/>
            <person name="Wink J."/>
        </authorList>
    </citation>
    <scope>NUCLEOTIDE SEQUENCE [LARGE SCALE GENOMIC DNA]</scope>
    <source>
        <strain evidence="5">ASO4wet</strain>
    </source>
</reference>
<dbReference type="EMBL" id="CP048882">
    <property type="protein sequence ID" value="QPP10390.1"/>
    <property type="molecule type" value="Genomic_DNA"/>
</dbReference>
<dbReference type="AlphaFoldDB" id="A0A7T1WWS9"/>
<dbReference type="Proteomes" id="UP000595046">
    <property type="component" value="Chromosome"/>
</dbReference>
<dbReference type="SUPFAM" id="SSF56801">
    <property type="entry name" value="Acetyl-CoA synthetase-like"/>
    <property type="match status" value="1"/>
</dbReference>
<evidence type="ECO:0000259" key="3">
    <source>
        <dbReference type="Pfam" id="PF13193"/>
    </source>
</evidence>
<dbReference type="GO" id="GO:0016405">
    <property type="term" value="F:CoA-ligase activity"/>
    <property type="evidence" value="ECO:0007669"/>
    <property type="project" value="InterPro"/>
</dbReference>
<dbReference type="KEGG" id="sbat:G4Z16_03840"/>
<dbReference type="Gene3D" id="2.30.38.10">
    <property type="entry name" value="Luciferase, Domain 3"/>
    <property type="match status" value="1"/>
</dbReference>
<feature type="domain" description="AMP-binding enzyme C-terminal" evidence="3">
    <location>
        <begin position="432"/>
        <end position="507"/>
    </location>
</feature>
<sequence>MFNASDYLLQAAVDPVTAGRRAVTGPAGELTYAELAELVGHIAAGLRAWGVRAEERVMLLMADGPETAAAILAAMRLGAVPVPVSTMLTGPELAELLGDSRARVLLVSEEFTAAAESAVARVPGIRYVAVTGAAEGTEPAVPAGVRLRPFSELVEEGRRRGGELQDPYITSEDSAALWLYTSGTTGKPKGAMHRHANIRHVVESYARQVLGITSADRCLSVAKLFFAYGIGNSLFFPLAAGAETVLDPQRPTPQSVAERLTEYRPTLFFAVPTFYAAMLRSDVPREAFDSVRLAISAGEVLPADLCRRFADRFGVEILDGIGSTEALHIFLSNRPGLSRPGTTGTAVDGYELRVVDGEGRDCAAGEPGSLLVKGESIATGYWCRTSVTRQVFQGEWLHTGDTYVVDDDGYYTCLGRTGDMLKAGGIWVAPSEVEARLLQHPAVSMAAVVGLPDEDGIDKPVACTVLADGAQAGPQELIEFCRDGLAAFKRPREVLVVDELPTTASGKLRRHAVRELAAERLGHATE</sequence>
<keyword evidence="1 4" id="KW-0436">Ligase</keyword>
<dbReference type="Gene3D" id="3.40.50.12820">
    <property type="match status" value="1"/>
</dbReference>
<dbReference type="GO" id="GO:0044550">
    <property type="term" value="P:secondary metabolite biosynthetic process"/>
    <property type="evidence" value="ECO:0007669"/>
    <property type="project" value="TreeGrafter"/>
</dbReference>
<dbReference type="GO" id="GO:0005524">
    <property type="term" value="F:ATP binding"/>
    <property type="evidence" value="ECO:0007669"/>
    <property type="project" value="InterPro"/>
</dbReference>
<name>A0A7T1WWS9_9ACTN</name>
<evidence type="ECO:0000256" key="1">
    <source>
        <dbReference type="ARBA" id="ARBA00022598"/>
    </source>
</evidence>
<dbReference type="InterPro" id="IPR000873">
    <property type="entry name" value="AMP-dep_synth/lig_dom"/>
</dbReference>
<evidence type="ECO:0000313" key="4">
    <source>
        <dbReference type="EMBL" id="QPP10390.1"/>
    </source>
</evidence>
<dbReference type="Gene3D" id="3.40.50.980">
    <property type="match status" value="1"/>
</dbReference>
<evidence type="ECO:0000259" key="2">
    <source>
        <dbReference type="Pfam" id="PF00501"/>
    </source>
</evidence>
<protein>
    <submittedName>
        <fullName evidence="4">Benzoate-CoA ligase family protein</fullName>
    </submittedName>
</protein>
<organism evidence="4 5">
    <name type="scientific">Streptomyces bathyalis</name>
    <dbReference type="NCBI Taxonomy" id="2710756"/>
    <lineage>
        <taxon>Bacteria</taxon>
        <taxon>Bacillati</taxon>
        <taxon>Actinomycetota</taxon>
        <taxon>Actinomycetes</taxon>
        <taxon>Kitasatosporales</taxon>
        <taxon>Streptomycetaceae</taxon>
        <taxon>Streptomyces</taxon>
    </lineage>
</organism>
<dbReference type="NCBIfam" id="TIGR02262">
    <property type="entry name" value="benz_CoA_lig"/>
    <property type="match status" value="1"/>
</dbReference>
<dbReference type="Pfam" id="PF13193">
    <property type="entry name" value="AMP-binding_C"/>
    <property type="match status" value="1"/>
</dbReference>
<dbReference type="PANTHER" id="PTHR43352">
    <property type="entry name" value="ACETYL-COA SYNTHETASE"/>
    <property type="match status" value="1"/>
</dbReference>
<feature type="domain" description="AMP-dependent synthetase/ligase" evidence="2">
    <location>
        <begin position="17"/>
        <end position="382"/>
    </location>
</feature>
<evidence type="ECO:0000313" key="5">
    <source>
        <dbReference type="Proteomes" id="UP000595046"/>
    </source>
</evidence>
<dbReference type="InterPro" id="IPR011957">
    <property type="entry name" value="Benz_CoA_lig"/>
</dbReference>
<proteinExistence type="predicted"/>
<dbReference type="InterPro" id="IPR025110">
    <property type="entry name" value="AMP-bd_C"/>
</dbReference>
<dbReference type="Gene3D" id="3.30.300.30">
    <property type="match status" value="1"/>
</dbReference>
<gene>
    <name evidence="4" type="ORF">G4Z16_03840</name>
</gene>
<dbReference type="InterPro" id="IPR045851">
    <property type="entry name" value="AMP-bd_C_sf"/>
</dbReference>
<dbReference type="Pfam" id="PF00501">
    <property type="entry name" value="AMP-binding"/>
    <property type="match status" value="1"/>
</dbReference>
<keyword evidence="5" id="KW-1185">Reference proteome</keyword>
<accession>A0A7T1WWS9</accession>
<dbReference type="GO" id="GO:0016878">
    <property type="term" value="F:acid-thiol ligase activity"/>
    <property type="evidence" value="ECO:0007669"/>
    <property type="project" value="TreeGrafter"/>
</dbReference>